<keyword evidence="1" id="KW-0732">Signal</keyword>
<feature type="domain" description="Phage tail collar" evidence="2">
    <location>
        <begin position="40"/>
        <end position="96"/>
    </location>
</feature>
<protein>
    <recommendedName>
        <fullName evidence="2">Phage tail collar domain-containing protein</fullName>
    </recommendedName>
</protein>
<name>A0A154VNW1_9PROT</name>
<dbReference type="AlphaFoldDB" id="A0A154VNW1"/>
<dbReference type="STRING" id="580166.AUP43_03220"/>
<organism evidence="3 4">
    <name type="scientific">Oceanibaculum pacificum</name>
    <dbReference type="NCBI Taxonomy" id="580166"/>
    <lineage>
        <taxon>Bacteria</taxon>
        <taxon>Pseudomonadati</taxon>
        <taxon>Pseudomonadota</taxon>
        <taxon>Alphaproteobacteria</taxon>
        <taxon>Rhodospirillales</taxon>
        <taxon>Oceanibaculaceae</taxon>
        <taxon>Oceanibaculum</taxon>
    </lineage>
</organism>
<dbReference type="Pfam" id="PF07484">
    <property type="entry name" value="Collar"/>
    <property type="match status" value="1"/>
</dbReference>
<dbReference type="RefSeq" id="WP_067559209.1">
    <property type="nucleotide sequence ID" value="NZ_LPXN01000149.1"/>
</dbReference>
<reference evidence="3 4" key="1">
    <citation type="submission" date="2015-12" db="EMBL/GenBank/DDBJ databases">
        <title>Genome sequence of Oceanibaculum pacificum MCCC 1A02656.</title>
        <authorList>
            <person name="Lu L."/>
            <person name="Lai Q."/>
            <person name="Shao Z."/>
            <person name="Qian P."/>
        </authorList>
    </citation>
    <scope>NUCLEOTIDE SEQUENCE [LARGE SCALE GENOMIC DNA]</scope>
    <source>
        <strain evidence="3 4">MCCC 1A02656</strain>
    </source>
</reference>
<keyword evidence="4" id="KW-1185">Reference proteome</keyword>
<dbReference type="Gene3D" id="3.90.1340.10">
    <property type="entry name" value="Phage tail collar domain"/>
    <property type="match status" value="1"/>
</dbReference>
<proteinExistence type="predicted"/>
<feature type="signal peptide" evidence="1">
    <location>
        <begin position="1"/>
        <end position="31"/>
    </location>
</feature>
<accession>A0A154VNW1</accession>
<dbReference type="SUPFAM" id="SSF88874">
    <property type="entry name" value="Receptor-binding domain of short tail fibre protein gp12"/>
    <property type="match status" value="1"/>
</dbReference>
<dbReference type="Proteomes" id="UP000076400">
    <property type="component" value="Unassembled WGS sequence"/>
</dbReference>
<comment type="caution">
    <text evidence="3">The sequence shown here is derived from an EMBL/GenBank/DDBJ whole genome shotgun (WGS) entry which is preliminary data.</text>
</comment>
<evidence type="ECO:0000256" key="1">
    <source>
        <dbReference type="SAM" id="SignalP"/>
    </source>
</evidence>
<evidence type="ECO:0000313" key="4">
    <source>
        <dbReference type="Proteomes" id="UP000076400"/>
    </source>
</evidence>
<feature type="chain" id="PRO_5007601961" description="Phage tail collar domain-containing protein" evidence="1">
    <location>
        <begin position="32"/>
        <end position="270"/>
    </location>
</feature>
<dbReference type="EMBL" id="LPXN01000149">
    <property type="protein sequence ID" value="KZD03047.1"/>
    <property type="molecule type" value="Genomic_DNA"/>
</dbReference>
<dbReference type="InterPro" id="IPR011083">
    <property type="entry name" value="Phage_tail_collar_dom"/>
</dbReference>
<dbReference type="InterPro" id="IPR037053">
    <property type="entry name" value="Phage_tail_collar_dom_sf"/>
</dbReference>
<dbReference type="OrthoDB" id="9810174at2"/>
<sequence length="270" mass="27280">MLGFSLSRRHGYAFAAAAALATSVTGGTAQACSADSPYIGSICTIVTNYCPEGYLPADGRILTINNYQALYSLIGTLFGGSAQQGTFALPDLRGRSVVGQGQGPGLPAVARGQSFGTPTTQLSLANMPAHNHNAAFTPVVGQQQVTLPAVTGSLTVDSTLPVGTATTTVAPAVTAGQATFLTNASTSNPGTQMRGLYTQTEPTSTGSIAVTSIPSGNPSIPQQTVTINTVIGGSVTVGNSGGSTPFTNEPPRIGLMQCIATLGIYPTNPN</sequence>
<gene>
    <name evidence="3" type="ORF">AUP43_03220</name>
</gene>
<evidence type="ECO:0000313" key="3">
    <source>
        <dbReference type="EMBL" id="KZD03047.1"/>
    </source>
</evidence>
<evidence type="ECO:0000259" key="2">
    <source>
        <dbReference type="Pfam" id="PF07484"/>
    </source>
</evidence>